<protein>
    <recommendedName>
        <fullName evidence="3">Alpha-2-macroglobulin bait region domain-containing protein</fullName>
    </recommendedName>
</protein>
<sequence>MNYPKEIGANAVLPIVINASADKVLVQVSVNGVEKNVSATYSNGLFHVNLPVKEGIYKVEKVYAFRGDKSVVKDVNAVLRAFDRPVIYDVIYQHKLKPGEEAIVKVNASDTSGIAKALIEVSGGNVSMVKPANGLHAYNVSLGEDPATLPVKVYVLDPYKQASRASGEIHWLLQDAFGYWSTKII</sequence>
<proteinExistence type="predicted"/>
<evidence type="ECO:0008006" key="3">
    <source>
        <dbReference type="Google" id="ProtNLM"/>
    </source>
</evidence>
<dbReference type="EMBL" id="QMQX01000232">
    <property type="protein sequence ID" value="RLE48918.1"/>
    <property type="molecule type" value="Genomic_DNA"/>
</dbReference>
<dbReference type="AlphaFoldDB" id="A0A497EQR3"/>
<evidence type="ECO:0000313" key="1">
    <source>
        <dbReference type="EMBL" id="RLE48918.1"/>
    </source>
</evidence>
<evidence type="ECO:0000313" key="2">
    <source>
        <dbReference type="Proteomes" id="UP000272051"/>
    </source>
</evidence>
<organism evidence="1 2">
    <name type="scientific">Thermoproteota archaeon</name>
    <dbReference type="NCBI Taxonomy" id="2056631"/>
    <lineage>
        <taxon>Archaea</taxon>
        <taxon>Thermoproteota</taxon>
    </lineage>
</organism>
<gene>
    <name evidence="1" type="ORF">DRJ33_08635</name>
</gene>
<dbReference type="Proteomes" id="UP000272051">
    <property type="component" value="Unassembled WGS sequence"/>
</dbReference>
<reference evidence="1 2" key="1">
    <citation type="submission" date="2018-06" db="EMBL/GenBank/DDBJ databases">
        <title>Extensive metabolic versatility and redundancy in microbially diverse, dynamic hydrothermal sediments.</title>
        <authorList>
            <person name="Dombrowski N."/>
            <person name="Teske A."/>
            <person name="Baker B.J."/>
        </authorList>
    </citation>
    <scope>NUCLEOTIDE SEQUENCE [LARGE SCALE GENOMIC DNA]</scope>
    <source>
        <strain evidence="1">B34_G17</strain>
    </source>
</reference>
<comment type="caution">
    <text evidence="1">The sequence shown here is derived from an EMBL/GenBank/DDBJ whole genome shotgun (WGS) entry which is preliminary data.</text>
</comment>
<accession>A0A497EQR3</accession>
<name>A0A497EQR3_9CREN</name>